<dbReference type="AlphaFoldDB" id="A0A192D5A1"/>
<dbReference type="RefSeq" id="WP_068350874.1">
    <property type="nucleotide sequence ID" value="NZ_CP016033.1"/>
</dbReference>
<organism evidence="1 2">
    <name type="scientific">Erythrobacter neustonensis</name>
    <dbReference type="NCBI Taxonomy" id="1112"/>
    <lineage>
        <taxon>Bacteria</taxon>
        <taxon>Pseudomonadati</taxon>
        <taxon>Pseudomonadota</taxon>
        <taxon>Alphaproteobacteria</taxon>
        <taxon>Sphingomonadales</taxon>
        <taxon>Erythrobacteraceae</taxon>
        <taxon>Erythrobacter/Porphyrobacter group</taxon>
        <taxon>Erythrobacter</taxon>
    </lineage>
</organism>
<sequence>MSRIAPGPAVLSAIADADCNLAIWQRPSFADFAPLLESDPQDLRFVSDEAAVRGAVLAGLRSGGFGGPPALHDVLAEDIAALARLYCAAMDLARFELRLEVVRTDSCRKFHADYVTARLITTYAGEGTDWLDEADALRVAAGMPPERINRLAAFDVGLFKGRLATDRPAIHRSPPIADTGAVRLLLVLNPVSRPFVDSAQSPLPPQSDLA</sequence>
<gene>
    <name evidence="1" type="ORF">A9D12_08425</name>
</gene>
<reference evidence="1 2" key="1">
    <citation type="submission" date="2016-05" db="EMBL/GenBank/DDBJ databases">
        <title>Compelete Genome Sequence of Bacteriochlorophyll-Synthesizing Bacterium Porphyrobacter neustonensis DSM 9434.</title>
        <authorList>
            <person name="Shi X.-L."/>
            <person name="Wu Y.-H."/>
            <person name="Cheng H."/>
            <person name="Xu L."/>
            <person name="Zhang X.-Q."/>
            <person name="Wang C.-S."/>
            <person name="Xu X.-W."/>
        </authorList>
    </citation>
    <scope>NUCLEOTIDE SEQUENCE [LARGE SCALE GENOMIC DNA]</scope>
    <source>
        <strain evidence="1 2">DSM 9434</strain>
    </source>
</reference>
<dbReference type="STRING" id="1112.A9D12_08425"/>
<dbReference type="Pfam" id="PF08856">
    <property type="entry name" value="DUF1826"/>
    <property type="match status" value="1"/>
</dbReference>
<name>A0A192D5A1_9SPHN</name>
<dbReference type="KEGG" id="pns:A9D12_08425"/>
<keyword evidence="2" id="KW-1185">Reference proteome</keyword>
<evidence type="ECO:0008006" key="3">
    <source>
        <dbReference type="Google" id="ProtNLM"/>
    </source>
</evidence>
<evidence type="ECO:0000313" key="1">
    <source>
        <dbReference type="EMBL" id="ANK12964.1"/>
    </source>
</evidence>
<protein>
    <recommendedName>
        <fullName evidence="3">DUF1826 domain-containing protein</fullName>
    </recommendedName>
</protein>
<evidence type="ECO:0000313" key="2">
    <source>
        <dbReference type="Proteomes" id="UP000078263"/>
    </source>
</evidence>
<dbReference type="EMBL" id="CP016033">
    <property type="protein sequence ID" value="ANK12964.1"/>
    <property type="molecule type" value="Genomic_DNA"/>
</dbReference>
<accession>A0A192D5A1</accession>
<proteinExistence type="predicted"/>
<dbReference type="Proteomes" id="UP000078263">
    <property type="component" value="Chromosome"/>
</dbReference>
<dbReference type="InterPro" id="IPR014955">
    <property type="entry name" value="DUF1826"/>
</dbReference>